<comment type="subcellular location">
    <subcellularLocation>
        <location evidence="1">Membrane</location>
        <topology evidence="1">Multi-pass membrane protein</topology>
    </subcellularLocation>
</comment>
<dbReference type="PROSITE" id="PS50850">
    <property type="entry name" value="MFS"/>
    <property type="match status" value="1"/>
</dbReference>
<dbReference type="PANTHER" id="PTHR23501">
    <property type="entry name" value="MAJOR FACILITATOR SUPERFAMILY"/>
    <property type="match status" value="1"/>
</dbReference>
<protein>
    <recommendedName>
        <fullName evidence="7">Major facilitator superfamily (MFS) profile domain-containing protein</fullName>
    </recommendedName>
</protein>
<keyword evidence="9" id="KW-1185">Reference proteome</keyword>
<evidence type="ECO:0000313" key="9">
    <source>
        <dbReference type="Proteomes" id="UP001265746"/>
    </source>
</evidence>
<feature type="transmembrane region" description="Helical" evidence="6">
    <location>
        <begin position="60"/>
        <end position="84"/>
    </location>
</feature>
<feature type="transmembrane region" description="Helical" evidence="6">
    <location>
        <begin position="288"/>
        <end position="307"/>
    </location>
</feature>
<feature type="transmembrane region" description="Helical" evidence="6">
    <location>
        <begin position="257"/>
        <end position="276"/>
    </location>
</feature>
<evidence type="ECO:0000256" key="5">
    <source>
        <dbReference type="SAM" id="MobiDB-lite"/>
    </source>
</evidence>
<evidence type="ECO:0000256" key="3">
    <source>
        <dbReference type="ARBA" id="ARBA00022989"/>
    </source>
</evidence>
<accession>A0AAD9S3K5</accession>
<dbReference type="SUPFAM" id="SSF103473">
    <property type="entry name" value="MFS general substrate transporter"/>
    <property type="match status" value="1"/>
</dbReference>
<dbReference type="Gene3D" id="1.20.1720.10">
    <property type="entry name" value="Multidrug resistance protein D"/>
    <property type="match status" value="1"/>
</dbReference>
<feature type="transmembrane region" description="Helical" evidence="6">
    <location>
        <begin position="531"/>
        <end position="550"/>
    </location>
</feature>
<dbReference type="PANTHER" id="PTHR23501:SF59">
    <property type="entry name" value="MAJOR FACILITATOR SUPERFAMILY (MFS) PROFILE DOMAIN-CONTAINING PROTEIN-RELATED"/>
    <property type="match status" value="1"/>
</dbReference>
<feature type="transmembrane region" description="Helical" evidence="6">
    <location>
        <begin position="96"/>
        <end position="115"/>
    </location>
</feature>
<dbReference type="GO" id="GO:0005886">
    <property type="term" value="C:plasma membrane"/>
    <property type="evidence" value="ECO:0007669"/>
    <property type="project" value="TreeGrafter"/>
</dbReference>
<feature type="transmembrane region" description="Helical" evidence="6">
    <location>
        <begin position="367"/>
        <end position="388"/>
    </location>
</feature>
<evidence type="ECO:0000256" key="6">
    <source>
        <dbReference type="SAM" id="Phobius"/>
    </source>
</evidence>
<comment type="caution">
    <text evidence="8">The sequence shown here is derived from an EMBL/GenBank/DDBJ whole genome shotgun (WGS) entry which is preliminary data.</text>
</comment>
<feature type="transmembrane region" description="Helical" evidence="6">
    <location>
        <begin position="328"/>
        <end position="355"/>
    </location>
</feature>
<dbReference type="InterPro" id="IPR036259">
    <property type="entry name" value="MFS_trans_sf"/>
</dbReference>
<dbReference type="AlphaFoldDB" id="A0AAD9S3K5"/>
<feature type="transmembrane region" description="Helical" evidence="6">
    <location>
        <begin position="127"/>
        <end position="147"/>
    </location>
</feature>
<name>A0AAD9S3K5_PHOAM</name>
<evidence type="ECO:0000256" key="4">
    <source>
        <dbReference type="ARBA" id="ARBA00023136"/>
    </source>
</evidence>
<feature type="transmembrane region" description="Helical" evidence="6">
    <location>
        <begin position="421"/>
        <end position="443"/>
    </location>
</feature>
<dbReference type="Proteomes" id="UP001265746">
    <property type="component" value="Unassembled WGS sequence"/>
</dbReference>
<keyword evidence="4 6" id="KW-0472">Membrane</keyword>
<dbReference type="InterPro" id="IPR011701">
    <property type="entry name" value="MFS"/>
</dbReference>
<feature type="region of interest" description="Disordered" evidence="5">
    <location>
        <begin position="557"/>
        <end position="581"/>
    </location>
</feature>
<evidence type="ECO:0000313" key="8">
    <source>
        <dbReference type="EMBL" id="KAK2597219.1"/>
    </source>
</evidence>
<dbReference type="Gene3D" id="1.20.1250.20">
    <property type="entry name" value="MFS general substrate transporter like domains"/>
    <property type="match status" value="1"/>
</dbReference>
<dbReference type="GO" id="GO:0022857">
    <property type="term" value="F:transmembrane transporter activity"/>
    <property type="evidence" value="ECO:0007669"/>
    <property type="project" value="InterPro"/>
</dbReference>
<gene>
    <name evidence="8" type="ORF">N8I77_013080</name>
</gene>
<feature type="transmembrane region" description="Helical" evidence="6">
    <location>
        <begin position="464"/>
        <end position="485"/>
    </location>
</feature>
<keyword evidence="2 6" id="KW-0812">Transmembrane</keyword>
<dbReference type="EMBL" id="JAUJFL010000010">
    <property type="protein sequence ID" value="KAK2597219.1"/>
    <property type="molecule type" value="Genomic_DNA"/>
</dbReference>
<evidence type="ECO:0000259" key="7">
    <source>
        <dbReference type="PROSITE" id="PS50850"/>
    </source>
</evidence>
<feature type="transmembrane region" description="Helical" evidence="6">
    <location>
        <begin position="215"/>
        <end position="237"/>
    </location>
</feature>
<keyword evidence="3 6" id="KW-1133">Transmembrane helix</keyword>
<proteinExistence type="predicted"/>
<evidence type="ECO:0000256" key="2">
    <source>
        <dbReference type="ARBA" id="ARBA00022692"/>
    </source>
</evidence>
<feature type="transmembrane region" description="Helical" evidence="6">
    <location>
        <begin position="189"/>
        <end position="209"/>
    </location>
</feature>
<organism evidence="8 9">
    <name type="scientific">Phomopsis amygdali</name>
    <name type="common">Fusicoccum amygdali</name>
    <dbReference type="NCBI Taxonomy" id="1214568"/>
    <lineage>
        <taxon>Eukaryota</taxon>
        <taxon>Fungi</taxon>
        <taxon>Dikarya</taxon>
        <taxon>Ascomycota</taxon>
        <taxon>Pezizomycotina</taxon>
        <taxon>Sordariomycetes</taxon>
        <taxon>Sordariomycetidae</taxon>
        <taxon>Diaporthales</taxon>
        <taxon>Diaporthaceae</taxon>
        <taxon>Diaporthe</taxon>
    </lineage>
</organism>
<evidence type="ECO:0000256" key="1">
    <source>
        <dbReference type="ARBA" id="ARBA00004141"/>
    </source>
</evidence>
<feature type="domain" description="Major facilitator superfamily (MFS) profile" evidence="7">
    <location>
        <begin position="62"/>
        <end position="559"/>
    </location>
</feature>
<dbReference type="Pfam" id="PF07690">
    <property type="entry name" value="MFS_1"/>
    <property type="match status" value="1"/>
</dbReference>
<dbReference type="InterPro" id="IPR020846">
    <property type="entry name" value="MFS_dom"/>
</dbReference>
<feature type="transmembrane region" description="Helical" evidence="6">
    <location>
        <begin position="397"/>
        <end position="415"/>
    </location>
</feature>
<feature type="transmembrane region" description="Helical" evidence="6">
    <location>
        <begin position="153"/>
        <end position="177"/>
    </location>
</feature>
<reference evidence="8" key="1">
    <citation type="submission" date="2023-06" db="EMBL/GenBank/DDBJ databases">
        <authorList>
            <person name="Noh H."/>
        </authorList>
    </citation>
    <scope>NUCLEOTIDE SEQUENCE</scope>
    <source>
        <strain evidence="8">DUCC20226</strain>
    </source>
</reference>
<sequence length="581" mass="62779">MEGYLEHAVIITDEKSADSITPPTVNDDETKLTAPVIMPTAFAADQERQSLTTLPKWRKWSLFACSCVLQFLLQLDMAGVAVTLTKIATDQNAAQVKIFALATGYFLAQTVFQLVFSHISHAVGRKLMFLTGLALFLVGASIAASRVLMNVLIFGRVVQGIGAAGMFTMSAIVIVDLTQPRQRAGWQAISQAFGALGNICGPLMSALLINKFRLPWSSIFVTEAVLVAILFLALLVLLPCDARKLGDAWRELRKCDWIGMLAFFVCSVSILTPINIGGATAALGWKSAPVMSCFAVGVVSLGFLIMHQRCLAGKRPRPAFPREVFSRCVTNIAFLGTAAGGVLLSMVFYNLVFYFEGVRHLSTKQTGIMLLSVTLTYPVAYMVTGLMIRRWGQVRPATILGSVLATTGLGLMQLMTQDATVHRMLAICMCAGAGCGILAPAMVNTVLASTEARWHPHAIATRTLIYTAGQCIGVSVGLAIFTNAFEAKFGDKAVARGILANKQGLLSKINELQRLKPDSEVFGMIVESLRWVWGVACVLSGLVGLLACVVSCPKLPKDRPEGTVLPDEERQNDSHEMSTRQ</sequence>